<evidence type="ECO:0000256" key="1">
    <source>
        <dbReference type="SAM" id="MobiDB-lite"/>
    </source>
</evidence>
<dbReference type="AlphaFoldDB" id="A0A6G8II47"/>
<reference evidence="2 3" key="1">
    <citation type="submission" date="2020-03" db="EMBL/GenBank/DDBJ databases">
        <title>Hydrogenophaga sp. nov. isolated from cyanobacterial mat.</title>
        <authorList>
            <person name="Thorat V."/>
            <person name="Kirdat K."/>
            <person name="Tiwarekar B."/>
            <person name="Costa E.D."/>
            <person name="Yadav A."/>
        </authorList>
    </citation>
    <scope>NUCLEOTIDE SEQUENCE [LARGE SCALE GENOMIC DNA]</scope>
    <source>
        <strain evidence="2 3">BA0156</strain>
    </source>
</reference>
<accession>A0A6G8II47</accession>
<evidence type="ECO:0000313" key="2">
    <source>
        <dbReference type="EMBL" id="QIM52874.1"/>
    </source>
</evidence>
<feature type="region of interest" description="Disordered" evidence="1">
    <location>
        <begin position="1"/>
        <end position="58"/>
    </location>
</feature>
<dbReference type="KEGG" id="hcz:G9Q37_12330"/>
<keyword evidence="3" id="KW-1185">Reference proteome</keyword>
<dbReference type="EMBL" id="CP049989">
    <property type="protein sequence ID" value="QIM52874.1"/>
    <property type="molecule type" value="Genomic_DNA"/>
</dbReference>
<organism evidence="2 3">
    <name type="scientific">Hydrogenophaga crocea</name>
    <dbReference type="NCBI Taxonomy" id="2716225"/>
    <lineage>
        <taxon>Bacteria</taxon>
        <taxon>Pseudomonadati</taxon>
        <taxon>Pseudomonadota</taxon>
        <taxon>Betaproteobacteria</taxon>
        <taxon>Burkholderiales</taxon>
        <taxon>Comamonadaceae</taxon>
        <taxon>Hydrogenophaga</taxon>
    </lineage>
</organism>
<dbReference type="RefSeq" id="WP_166227476.1">
    <property type="nucleotide sequence ID" value="NZ_CP049989.1"/>
</dbReference>
<name>A0A6G8II47_9BURK</name>
<evidence type="ECO:0000313" key="3">
    <source>
        <dbReference type="Proteomes" id="UP000503162"/>
    </source>
</evidence>
<protein>
    <submittedName>
        <fullName evidence="2">Uncharacterized protein</fullName>
    </submittedName>
</protein>
<dbReference type="Proteomes" id="UP000503162">
    <property type="component" value="Chromosome"/>
</dbReference>
<proteinExistence type="predicted"/>
<gene>
    <name evidence="2" type="ORF">G9Q37_12330</name>
</gene>
<sequence length="120" mass="12536">MSKIDATHPDNAGTPIGAALPPAGAQPDNAPSGARTLYARPGHEPAQTPPDARTQARRDRLLTHAQGHAARRQALAELLRSGALADVVQVDPLLRRDVDKLMAFVLDDDAAASAAHPASN</sequence>